<proteinExistence type="predicted"/>
<dbReference type="InterPro" id="IPR029021">
    <property type="entry name" value="Prot-tyrosine_phosphatase-like"/>
</dbReference>
<dbReference type="PROSITE" id="PS50054">
    <property type="entry name" value="TYR_PHOSPHATASE_DUAL"/>
    <property type="match status" value="1"/>
</dbReference>
<dbReference type="Pfam" id="PF00781">
    <property type="entry name" value="DAGK_cat"/>
    <property type="match status" value="1"/>
</dbReference>
<dbReference type="Gene3D" id="3.40.50.10330">
    <property type="entry name" value="Probable inorganic polyphosphate/atp-NAD kinase, domain 1"/>
    <property type="match status" value="1"/>
</dbReference>
<evidence type="ECO:0000256" key="1">
    <source>
        <dbReference type="SAM" id="Phobius"/>
    </source>
</evidence>
<dbReference type="Gene3D" id="2.60.200.40">
    <property type="match status" value="1"/>
</dbReference>
<keyword evidence="1" id="KW-0472">Membrane</keyword>
<evidence type="ECO:0000313" key="6">
    <source>
        <dbReference type="Proteomes" id="UP000348942"/>
    </source>
</evidence>
<dbReference type="FunFam" id="3.90.190.10:FF:000157">
    <property type="entry name" value="Protein-tyrosine phosphatase"/>
    <property type="match status" value="1"/>
</dbReference>
<accession>A0A5Q0TM33</accession>
<dbReference type="GO" id="GO:0016301">
    <property type="term" value="F:kinase activity"/>
    <property type="evidence" value="ECO:0007669"/>
    <property type="project" value="InterPro"/>
</dbReference>
<keyword evidence="6" id="KW-1185">Reference proteome</keyword>
<feature type="domain" description="Tyrosine specific protein phosphatases" evidence="3">
    <location>
        <begin position="155"/>
        <end position="224"/>
    </location>
</feature>
<dbReference type="SUPFAM" id="SSF52799">
    <property type="entry name" value="(Phosphotyrosine protein) phosphatases II"/>
    <property type="match status" value="1"/>
</dbReference>
<dbReference type="GO" id="GO:0019242">
    <property type="term" value="P:methylglyoxal biosynthetic process"/>
    <property type="evidence" value="ECO:0007669"/>
    <property type="project" value="InterPro"/>
</dbReference>
<dbReference type="AlphaFoldDB" id="A0A5Q0TM33"/>
<reference evidence="5 6" key="1">
    <citation type="submission" date="2019-10" db="EMBL/GenBank/DDBJ databases">
        <title>Vibrio sp. nov., isolated from Coralline algae surface.</title>
        <authorList>
            <person name="Geng Y."/>
            <person name="Zhang X."/>
        </authorList>
    </citation>
    <scope>NUCLEOTIDE SEQUENCE [LARGE SCALE GENOMIC DNA]</scope>
    <source>
        <strain evidence="5 6">SM1977</strain>
    </source>
</reference>
<dbReference type="InterPro" id="IPR004363">
    <property type="entry name" value="Methylgl_synth"/>
</dbReference>
<dbReference type="GO" id="GO:0008929">
    <property type="term" value="F:methylglyoxal synthase activity"/>
    <property type="evidence" value="ECO:0007669"/>
    <property type="project" value="InterPro"/>
</dbReference>
<dbReference type="SMART" id="SM00195">
    <property type="entry name" value="DSPc"/>
    <property type="match status" value="1"/>
</dbReference>
<feature type="domain" description="Tyrosine-protein phosphatase" evidence="2">
    <location>
        <begin position="89"/>
        <end position="235"/>
    </location>
</feature>
<dbReference type="PROSITE" id="PS50056">
    <property type="entry name" value="TYR_PHOSPHATASE_2"/>
    <property type="match status" value="1"/>
</dbReference>
<evidence type="ECO:0000259" key="4">
    <source>
        <dbReference type="PROSITE" id="PS50146"/>
    </source>
</evidence>
<feature type="domain" description="DAGKc" evidence="4">
    <location>
        <begin position="236"/>
        <end position="368"/>
    </location>
</feature>
<dbReference type="PROSITE" id="PS50146">
    <property type="entry name" value="DAGK"/>
    <property type="match status" value="1"/>
</dbReference>
<feature type="transmembrane region" description="Helical" evidence="1">
    <location>
        <begin position="31"/>
        <end position="52"/>
    </location>
</feature>
<dbReference type="InterPro" id="IPR016064">
    <property type="entry name" value="NAD/diacylglycerol_kinase_sf"/>
</dbReference>
<gene>
    <name evidence="5" type="ORF">GFB47_11580</name>
</gene>
<dbReference type="SMART" id="SM00046">
    <property type="entry name" value="DAGKc"/>
    <property type="match status" value="1"/>
</dbReference>
<evidence type="ECO:0000259" key="3">
    <source>
        <dbReference type="PROSITE" id="PS50056"/>
    </source>
</evidence>
<dbReference type="GO" id="GO:0005829">
    <property type="term" value="C:cytosol"/>
    <property type="evidence" value="ECO:0007669"/>
    <property type="project" value="TreeGrafter"/>
</dbReference>
<name>A0A5Q0TM33_9VIBR</name>
<dbReference type="NCBIfam" id="NF009025">
    <property type="entry name" value="PRK12361.1"/>
    <property type="match status" value="1"/>
</dbReference>
<organism evidence="5 6">
    <name type="scientific">Vibrio algicola</name>
    <dbReference type="NCBI Taxonomy" id="2662262"/>
    <lineage>
        <taxon>Bacteria</taxon>
        <taxon>Pseudomonadati</taxon>
        <taxon>Pseudomonadota</taxon>
        <taxon>Gammaproteobacteria</taxon>
        <taxon>Vibrionales</taxon>
        <taxon>Vibrionaceae</taxon>
        <taxon>Vibrio</taxon>
    </lineage>
</organism>
<dbReference type="InterPro" id="IPR020422">
    <property type="entry name" value="TYR_PHOSPHATASE_DUAL_dom"/>
</dbReference>
<dbReference type="InterPro" id="IPR003595">
    <property type="entry name" value="Tyr_Pase_cat"/>
</dbReference>
<dbReference type="Gene3D" id="3.90.190.10">
    <property type="entry name" value="Protein tyrosine phosphatase superfamily"/>
    <property type="match status" value="1"/>
</dbReference>
<dbReference type="InterPro" id="IPR000387">
    <property type="entry name" value="Tyr_Pase_dom"/>
</dbReference>
<dbReference type="InterPro" id="IPR001206">
    <property type="entry name" value="Diacylglycerol_kinase_cat_dom"/>
</dbReference>
<dbReference type="InterPro" id="IPR000340">
    <property type="entry name" value="Dual-sp_phosphatase_cat-dom"/>
</dbReference>
<keyword evidence="1" id="KW-1133">Transmembrane helix</keyword>
<dbReference type="InterPro" id="IPR017438">
    <property type="entry name" value="ATP-NAD_kinase_N"/>
</dbReference>
<dbReference type="EMBL" id="CP045700">
    <property type="protein sequence ID" value="QGA66107.1"/>
    <property type="molecule type" value="Genomic_DNA"/>
</dbReference>
<evidence type="ECO:0000259" key="2">
    <source>
        <dbReference type="PROSITE" id="PS50054"/>
    </source>
</evidence>
<dbReference type="Proteomes" id="UP000348942">
    <property type="component" value="Chromosome 2"/>
</dbReference>
<dbReference type="SMART" id="SM00404">
    <property type="entry name" value="PTPc_motif"/>
    <property type="match status" value="1"/>
</dbReference>
<evidence type="ECO:0000313" key="5">
    <source>
        <dbReference type="EMBL" id="QGA66107.1"/>
    </source>
</evidence>
<dbReference type="RefSeq" id="WP_153448244.1">
    <property type="nucleotide sequence ID" value="NZ_CP045700.1"/>
</dbReference>
<protein>
    <submittedName>
        <fullName evidence="5">Uncharacterized protein</fullName>
    </submittedName>
</protein>
<dbReference type="Pfam" id="PF00782">
    <property type="entry name" value="DSPc"/>
    <property type="match status" value="1"/>
</dbReference>
<feature type="transmembrane region" description="Helical" evidence="1">
    <location>
        <begin position="7"/>
        <end position="25"/>
    </location>
</feature>
<sequence>MFVTKYYIVASVFFYLLALLCPNFWLSLPLAWIALSLSVVSIAYLCNFPHLFRKKPNGVIPNGIQLVLAPFLIGVHYYNYWARHHDSVAPIQRIDPQLYLARRLFSKDLEELKAQGISSILDMTAEFHGLESRKAEKDFHYFNLPVLDHKVPSKRQLLKALDWMDVQLASSRKVVVHCALGRGRSVFVLAAYLLRRYPQLSIDEVMKKIKNIRNTANLNKEQMTMLQQLHNENALVADKTVWMIVNPVSGGGKWATYKDEILEKITAKYHVEIRETTPDISATQLAKQAIQANAQMIIAGGGDGTVTEVASQIIHTDIVLGILPLGTANALCHVLYGIENKIIPVETACGAILDGEITQIDSASCNEDLILLVAGVGFEQQMIEFAEREEKNNDGQMAYLKGLWGAISNNNTLTLDLTLDGESQKNVEVSSLVIANAAPFTTLLAQGGGEPDLQDGILDITYLPSNESVTGRLLSLSELALSNFLPTAEPMGFVHKQAKQVMVSSDEVFKYVIDGELYESNKLTINVQPRSLNVMVPTWFNEQ</sequence>
<dbReference type="PANTHER" id="PTHR30492">
    <property type="entry name" value="METHYLGLYOXAL SYNTHASE"/>
    <property type="match status" value="1"/>
</dbReference>
<dbReference type="SUPFAM" id="SSF111331">
    <property type="entry name" value="NAD kinase/diacylglycerol kinase-like"/>
    <property type="match status" value="1"/>
</dbReference>
<keyword evidence="1" id="KW-0812">Transmembrane</keyword>
<feature type="transmembrane region" description="Helical" evidence="1">
    <location>
        <begin position="59"/>
        <end position="78"/>
    </location>
</feature>
<dbReference type="PANTHER" id="PTHR30492:SF0">
    <property type="entry name" value="METHYLGLYOXAL SYNTHASE"/>
    <property type="match status" value="1"/>
</dbReference>